<evidence type="ECO:0000313" key="2">
    <source>
        <dbReference type="EMBL" id="MFC6866237.1"/>
    </source>
</evidence>
<keyword evidence="3" id="KW-1185">Reference proteome</keyword>
<dbReference type="Proteomes" id="UP001596337">
    <property type="component" value="Unassembled WGS sequence"/>
</dbReference>
<feature type="domain" description="Mce/MlaD" evidence="1">
    <location>
        <begin position="35"/>
        <end position="110"/>
    </location>
</feature>
<proteinExistence type="predicted"/>
<gene>
    <name evidence="2" type="ORF">ACFQGD_03680</name>
</gene>
<protein>
    <submittedName>
        <fullName evidence="2">MlaD family protein</fullName>
    </submittedName>
</protein>
<dbReference type="PANTHER" id="PTHR33371">
    <property type="entry name" value="INTERMEMBRANE PHOSPHOLIPID TRANSPORT SYSTEM BINDING PROTEIN MLAD-RELATED"/>
    <property type="match status" value="1"/>
</dbReference>
<accession>A0ABW2BVJ0</accession>
<dbReference type="EMBL" id="JBHSXX010000001">
    <property type="protein sequence ID" value="MFC6866237.1"/>
    <property type="molecule type" value="Genomic_DNA"/>
</dbReference>
<comment type="caution">
    <text evidence="2">The sequence shown here is derived from an EMBL/GenBank/DDBJ whole genome shotgun (WGS) entry which is preliminary data.</text>
</comment>
<name>A0ABW2BVJ0_9PSEU</name>
<evidence type="ECO:0000259" key="1">
    <source>
        <dbReference type="Pfam" id="PF02470"/>
    </source>
</evidence>
<evidence type="ECO:0000313" key="3">
    <source>
        <dbReference type="Proteomes" id="UP001596337"/>
    </source>
</evidence>
<dbReference type="Pfam" id="PF02470">
    <property type="entry name" value="MlaD"/>
    <property type="match status" value="1"/>
</dbReference>
<organism evidence="2 3">
    <name type="scientific">Haloechinothrix salitolerans</name>
    <dbReference type="NCBI Taxonomy" id="926830"/>
    <lineage>
        <taxon>Bacteria</taxon>
        <taxon>Bacillati</taxon>
        <taxon>Actinomycetota</taxon>
        <taxon>Actinomycetes</taxon>
        <taxon>Pseudonocardiales</taxon>
        <taxon>Pseudonocardiaceae</taxon>
        <taxon>Haloechinothrix</taxon>
    </lineage>
</organism>
<reference evidence="3" key="1">
    <citation type="journal article" date="2019" name="Int. J. Syst. Evol. Microbiol.">
        <title>The Global Catalogue of Microorganisms (GCM) 10K type strain sequencing project: providing services to taxonomists for standard genome sequencing and annotation.</title>
        <authorList>
            <consortium name="The Broad Institute Genomics Platform"/>
            <consortium name="The Broad Institute Genome Sequencing Center for Infectious Disease"/>
            <person name="Wu L."/>
            <person name="Ma J."/>
        </authorList>
    </citation>
    <scope>NUCLEOTIDE SEQUENCE [LARGE SCALE GENOMIC DNA]</scope>
    <source>
        <strain evidence="3">KCTC 32255</strain>
    </source>
</reference>
<dbReference type="RefSeq" id="WP_345407445.1">
    <property type="nucleotide sequence ID" value="NZ_BAABLA010000123.1"/>
</dbReference>
<sequence>MKKTLMLRAGAAFAAVLVLAGAGFTVTASRPPTESTVVGYFADASPLNRGSMVRAAGVRVGTVRDISLERDKARVTMNVNPAVLPLHRDAKLTIRPVNLLGERYVEIDTGSPSEPYAREAVVPVEHTDSSVDLQDVLNTFDNPTSTALAAMVTSLGQGMKDSGAETAAAIKALAPAMRRSAELGRMLRKHNTILSQIIDRTQPVARALETNDGKTLDQLVASTERTLSTLAANQHALDAALAELPATVTEARRTLRELAQLSEAATPTLKSIRPVTDDLAGITTDLRRFADTAEPALASLPPVLERADELLKQAAPAVARLRKAGPDLRATAKNLRPLGDELLNDNLGDLMAFVKKWALSTNSRDALGHYFRAVAWVTPETLQNLAAAFLPAQGTSQGATSAKPAPDPAEVLTEIVPDALRKADPGNATGLNRKQERSLLDQLLGGA</sequence>
<dbReference type="PANTHER" id="PTHR33371:SF4">
    <property type="entry name" value="INTERMEMBRANE PHOSPHOLIPID TRANSPORT SYSTEM BINDING PROTEIN MLAD"/>
    <property type="match status" value="1"/>
</dbReference>
<dbReference type="InterPro" id="IPR052336">
    <property type="entry name" value="MlaD_Phospholipid_Transporter"/>
</dbReference>
<dbReference type="InterPro" id="IPR003399">
    <property type="entry name" value="Mce/MlaD"/>
</dbReference>